<keyword evidence="1" id="KW-0255">Endonuclease</keyword>
<reference evidence="1" key="1">
    <citation type="journal article" date="2021" name="Proc. Natl. Acad. Sci. U.S.A.">
        <title>A Catalog of Tens of Thousands of Viruses from Human Metagenomes Reveals Hidden Associations with Chronic Diseases.</title>
        <authorList>
            <person name="Tisza M.J."/>
            <person name="Buck C.B."/>
        </authorList>
    </citation>
    <scope>NUCLEOTIDE SEQUENCE</scope>
    <source>
        <strain evidence="1">Ct8Lf7</strain>
    </source>
</reference>
<organism evidence="1">
    <name type="scientific">Podoviridae sp. ct8Lf7</name>
    <dbReference type="NCBI Taxonomy" id="2827723"/>
    <lineage>
        <taxon>Viruses</taxon>
        <taxon>Duplodnaviria</taxon>
        <taxon>Heunggongvirae</taxon>
        <taxon>Uroviricota</taxon>
        <taxon>Caudoviricetes</taxon>
    </lineage>
</organism>
<protein>
    <submittedName>
        <fullName evidence="1">INTRON-ENCODED ENDONUCLEASE I-SCEI</fullName>
    </submittedName>
</protein>
<sequence length="41" mass="4810">MIEPFVPDCMAYKLIVPKFYLQECTASHLDKIKGMKIYSEQ</sequence>
<dbReference type="GO" id="GO:0004519">
    <property type="term" value="F:endonuclease activity"/>
    <property type="evidence" value="ECO:0007669"/>
    <property type="project" value="UniProtKB-KW"/>
</dbReference>
<proteinExistence type="predicted"/>
<dbReference type="EMBL" id="BK032511">
    <property type="protein sequence ID" value="DAF44493.1"/>
    <property type="molecule type" value="Genomic_DNA"/>
</dbReference>
<keyword evidence="1" id="KW-0540">Nuclease</keyword>
<accession>A0A8S5S0F8</accession>
<name>A0A8S5S0F8_9CAUD</name>
<evidence type="ECO:0000313" key="1">
    <source>
        <dbReference type="EMBL" id="DAF44493.1"/>
    </source>
</evidence>
<keyword evidence="1" id="KW-0378">Hydrolase</keyword>